<evidence type="ECO:0000256" key="1">
    <source>
        <dbReference type="PROSITE-ProRule" id="PRU00497"/>
    </source>
</evidence>
<dbReference type="AlphaFoldDB" id="A0A7T8HI45"/>
<keyword evidence="3" id="KW-1185">Reference proteome</keyword>
<organism evidence="2 3">
    <name type="scientific">Caligus rogercresseyi</name>
    <name type="common">Sea louse</name>
    <dbReference type="NCBI Taxonomy" id="217165"/>
    <lineage>
        <taxon>Eukaryota</taxon>
        <taxon>Metazoa</taxon>
        <taxon>Ecdysozoa</taxon>
        <taxon>Arthropoda</taxon>
        <taxon>Crustacea</taxon>
        <taxon>Multicrustacea</taxon>
        <taxon>Hexanauplia</taxon>
        <taxon>Copepoda</taxon>
        <taxon>Siphonostomatoida</taxon>
        <taxon>Caligidae</taxon>
        <taxon>Caligus</taxon>
    </lineage>
</organism>
<dbReference type="Pfam" id="PF00379">
    <property type="entry name" value="Chitin_bind_4"/>
    <property type="match status" value="1"/>
</dbReference>
<dbReference type="Proteomes" id="UP000595437">
    <property type="component" value="Chromosome 7"/>
</dbReference>
<gene>
    <name evidence="2" type="ORF">FKW44_011525</name>
</gene>
<dbReference type="GO" id="GO:0008010">
    <property type="term" value="F:structural constituent of chitin-based larval cuticle"/>
    <property type="evidence" value="ECO:0007669"/>
    <property type="project" value="TreeGrafter"/>
</dbReference>
<evidence type="ECO:0000313" key="3">
    <source>
        <dbReference type="Proteomes" id="UP000595437"/>
    </source>
</evidence>
<dbReference type="InterPro" id="IPR000618">
    <property type="entry name" value="Insect_cuticle"/>
</dbReference>
<protein>
    <submittedName>
        <fullName evidence="2">Cuticle protein</fullName>
    </submittedName>
</protein>
<dbReference type="EMBL" id="CP045896">
    <property type="protein sequence ID" value="QQP50507.1"/>
    <property type="molecule type" value="Genomic_DNA"/>
</dbReference>
<sequence>MKIHHELWASDPKGVESCLATHPQIRNQFFTNFLPFSISKTNKKIENEVFPVLLFAGSSQAGIINPYLLGHHAYAPLVPVLAPAPEEAELKVETIEPPKAIPAIIAPHPVAHLAPHALPYAPGYPASSQFHAQDEFGNLKFGYSNINSAKSEAGNTYGGVSGGYQYVDANGVLQSVSYVADGLGFRTVDSRLPVAPEVPETEPLVQAPAPVAEAKAEFQKAFDAAEAASD</sequence>
<evidence type="ECO:0000313" key="2">
    <source>
        <dbReference type="EMBL" id="QQP50507.1"/>
    </source>
</evidence>
<dbReference type="GO" id="GO:0062129">
    <property type="term" value="C:chitin-based extracellular matrix"/>
    <property type="evidence" value="ECO:0007669"/>
    <property type="project" value="TreeGrafter"/>
</dbReference>
<reference evidence="3" key="1">
    <citation type="submission" date="2021-01" db="EMBL/GenBank/DDBJ databases">
        <title>Caligus Genome Assembly.</title>
        <authorList>
            <person name="Gallardo-Escarate C."/>
        </authorList>
    </citation>
    <scope>NUCLEOTIDE SEQUENCE [LARGE SCALE GENOMIC DNA]</scope>
</reference>
<dbReference type="PROSITE" id="PS51155">
    <property type="entry name" value="CHIT_BIND_RR_2"/>
    <property type="match status" value="1"/>
</dbReference>
<proteinExistence type="predicted"/>
<dbReference type="PANTHER" id="PTHR10380">
    <property type="entry name" value="CUTICLE PROTEIN"/>
    <property type="match status" value="1"/>
</dbReference>
<dbReference type="InterPro" id="IPR050468">
    <property type="entry name" value="Cuticle_Struct_Prot"/>
</dbReference>
<accession>A0A7T8HI45</accession>
<dbReference type="OrthoDB" id="6376947at2759"/>
<dbReference type="PANTHER" id="PTHR10380:SF196">
    <property type="entry name" value="CUTICULAR PROTEIN 72EA"/>
    <property type="match status" value="1"/>
</dbReference>
<keyword evidence="1" id="KW-0193">Cuticle</keyword>
<name>A0A7T8HI45_CALRO</name>